<reference evidence="25 27" key="2">
    <citation type="journal article" date="2014" name="BMC Genomics">
        <title>An improved genome release (version Mt4.0) for the model legume Medicago truncatula.</title>
        <authorList>
            <person name="Tang H."/>
            <person name="Krishnakumar V."/>
            <person name="Bidwell S."/>
            <person name="Rosen B."/>
            <person name="Chan A."/>
            <person name="Zhou S."/>
            <person name="Gentzbittel L."/>
            <person name="Childs K.L."/>
            <person name="Yandell M."/>
            <person name="Gundlach H."/>
            <person name="Mayer K.F."/>
            <person name="Schwartz D.C."/>
            <person name="Town C.D."/>
        </authorList>
    </citation>
    <scope>GENOME REANNOTATION</scope>
    <source>
        <strain evidence="25">A17</strain>
        <strain evidence="26 27">cv. Jemalong A17</strain>
    </source>
</reference>
<evidence type="ECO:0000256" key="22">
    <source>
        <dbReference type="SAM" id="SignalP"/>
    </source>
</evidence>
<dbReference type="InterPro" id="IPR050528">
    <property type="entry name" value="L-type_Lectin-RKs"/>
</dbReference>
<dbReference type="GO" id="GO:0009610">
    <property type="term" value="P:response to symbiotic fungus"/>
    <property type="evidence" value="ECO:0007669"/>
    <property type="project" value="UniProtKB-ARBA"/>
</dbReference>
<keyword evidence="13 25" id="KW-0418">Kinase</keyword>
<evidence type="ECO:0000256" key="16">
    <source>
        <dbReference type="ARBA" id="ARBA00023136"/>
    </source>
</evidence>
<dbReference type="SMART" id="SM00220">
    <property type="entry name" value="S_TKc"/>
    <property type="match status" value="1"/>
</dbReference>
<feature type="domain" description="SHSP" evidence="23">
    <location>
        <begin position="701"/>
        <end position="797"/>
    </location>
</feature>
<dbReference type="Gene3D" id="2.60.120.200">
    <property type="match status" value="1"/>
</dbReference>
<evidence type="ECO:0000256" key="18">
    <source>
        <dbReference type="ARBA" id="ARBA00023180"/>
    </source>
</evidence>
<dbReference type="PaxDb" id="3880-AES90566"/>
<reference evidence="25 27" key="1">
    <citation type="journal article" date="2011" name="Nature">
        <title>The Medicago genome provides insight into the evolution of rhizobial symbioses.</title>
        <authorList>
            <person name="Young N.D."/>
            <person name="Debelle F."/>
            <person name="Oldroyd G.E."/>
            <person name="Geurts R."/>
            <person name="Cannon S.B."/>
            <person name="Udvardi M.K."/>
            <person name="Benedito V.A."/>
            <person name="Mayer K.F."/>
            <person name="Gouzy J."/>
            <person name="Schoof H."/>
            <person name="Van de Peer Y."/>
            <person name="Proost S."/>
            <person name="Cook D.R."/>
            <person name="Meyers B.C."/>
            <person name="Spannagl M."/>
            <person name="Cheung F."/>
            <person name="De Mita S."/>
            <person name="Krishnakumar V."/>
            <person name="Gundlach H."/>
            <person name="Zhou S."/>
            <person name="Mudge J."/>
            <person name="Bharti A.K."/>
            <person name="Murray J.D."/>
            <person name="Naoumkina M.A."/>
            <person name="Rosen B."/>
            <person name="Silverstein K.A."/>
            <person name="Tang H."/>
            <person name="Rombauts S."/>
            <person name="Zhao P.X."/>
            <person name="Zhou P."/>
            <person name="Barbe V."/>
            <person name="Bardou P."/>
            <person name="Bechner M."/>
            <person name="Bellec A."/>
            <person name="Berger A."/>
            <person name="Berges H."/>
            <person name="Bidwell S."/>
            <person name="Bisseling T."/>
            <person name="Choisne N."/>
            <person name="Couloux A."/>
            <person name="Denny R."/>
            <person name="Deshpande S."/>
            <person name="Dai X."/>
            <person name="Doyle J.J."/>
            <person name="Dudez A.M."/>
            <person name="Farmer A.D."/>
            <person name="Fouteau S."/>
            <person name="Franken C."/>
            <person name="Gibelin C."/>
            <person name="Gish J."/>
            <person name="Goldstein S."/>
            <person name="Gonzalez A.J."/>
            <person name="Green P.J."/>
            <person name="Hallab A."/>
            <person name="Hartog M."/>
            <person name="Hua A."/>
            <person name="Humphray S.J."/>
            <person name="Jeong D.H."/>
            <person name="Jing Y."/>
            <person name="Jocker A."/>
            <person name="Kenton S.M."/>
            <person name="Kim D.J."/>
            <person name="Klee K."/>
            <person name="Lai H."/>
            <person name="Lang C."/>
            <person name="Lin S."/>
            <person name="Macmil S.L."/>
            <person name="Magdelenat G."/>
            <person name="Matthews L."/>
            <person name="McCorrison J."/>
            <person name="Monaghan E.L."/>
            <person name="Mun J.H."/>
            <person name="Najar F.Z."/>
            <person name="Nicholson C."/>
            <person name="Noirot C."/>
            <person name="O'Bleness M."/>
            <person name="Paule C.R."/>
            <person name="Poulain J."/>
            <person name="Prion F."/>
            <person name="Qin B."/>
            <person name="Qu C."/>
            <person name="Retzel E.F."/>
            <person name="Riddle C."/>
            <person name="Sallet E."/>
            <person name="Samain S."/>
            <person name="Samson N."/>
            <person name="Sanders I."/>
            <person name="Saurat O."/>
            <person name="Scarpelli C."/>
            <person name="Schiex T."/>
            <person name="Segurens B."/>
            <person name="Severin A.J."/>
            <person name="Sherrier D.J."/>
            <person name="Shi R."/>
            <person name="Sims S."/>
            <person name="Singer S.R."/>
            <person name="Sinharoy S."/>
            <person name="Sterck L."/>
            <person name="Viollet A."/>
            <person name="Wang B.B."/>
            <person name="Wang K."/>
            <person name="Wang M."/>
            <person name="Wang X."/>
            <person name="Warfsmann J."/>
            <person name="Weissenbach J."/>
            <person name="White D.D."/>
            <person name="White J.D."/>
            <person name="Wiley G.B."/>
            <person name="Wincker P."/>
            <person name="Xing Y."/>
            <person name="Yang L."/>
            <person name="Yao Z."/>
            <person name="Ying F."/>
            <person name="Zhai J."/>
            <person name="Zhou L."/>
            <person name="Zuber A."/>
            <person name="Denarie J."/>
            <person name="Dixon R.A."/>
            <person name="May G.D."/>
            <person name="Schwartz D.C."/>
            <person name="Rogers J."/>
            <person name="Quetier F."/>
            <person name="Town C.D."/>
            <person name="Roe B.A."/>
        </authorList>
    </citation>
    <scope>NUCLEOTIDE SEQUENCE [LARGE SCALE GENOMIC DNA]</scope>
    <source>
        <strain evidence="25">A17</strain>
        <strain evidence="26 27">cv. Jemalong A17</strain>
    </source>
</reference>
<keyword evidence="16 21" id="KW-0472">Membrane</keyword>
<comment type="similarity">
    <text evidence="3">In the N-terminal section; belongs to the leguminous lectin family.</text>
</comment>
<dbReference type="InterPro" id="IPR011009">
    <property type="entry name" value="Kinase-like_dom_sf"/>
</dbReference>
<dbReference type="InterPro" id="IPR008978">
    <property type="entry name" value="HSP20-like_chaperone"/>
</dbReference>
<evidence type="ECO:0000256" key="19">
    <source>
        <dbReference type="PROSITE-ProRule" id="PRU00285"/>
    </source>
</evidence>
<dbReference type="PROSITE" id="PS00307">
    <property type="entry name" value="LECTIN_LEGUME_BETA"/>
    <property type="match status" value="1"/>
</dbReference>
<keyword evidence="18" id="KW-0325">Glycoprotein</keyword>
<dbReference type="EnsemblPlants" id="AES90566">
    <property type="protein sequence ID" value="AES90566"/>
    <property type="gene ID" value="MTR_4g093140"/>
</dbReference>
<evidence type="ECO:0000313" key="26">
    <source>
        <dbReference type="EnsemblPlants" id="AES90566"/>
    </source>
</evidence>
<feature type="signal peptide" evidence="22">
    <location>
        <begin position="1"/>
        <end position="30"/>
    </location>
</feature>
<keyword evidence="17" id="KW-0675">Receptor</keyword>
<dbReference type="Gene3D" id="1.10.510.10">
    <property type="entry name" value="Transferase(Phosphotransferase) domain 1"/>
    <property type="match status" value="1"/>
</dbReference>
<dbReference type="EMBL" id="CM001220">
    <property type="protein sequence ID" value="AES90566.1"/>
    <property type="molecule type" value="Genomic_DNA"/>
</dbReference>
<evidence type="ECO:0000256" key="7">
    <source>
        <dbReference type="ARBA" id="ARBA00022527"/>
    </source>
</evidence>
<dbReference type="eggNOG" id="ENOG502QTX3">
    <property type="taxonomic scope" value="Eukaryota"/>
</dbReference>
<feature type="domain" description="Protein kinase" evidence="24">
    <location>
        <begin position="343"/>
        <end position="621"/>
    </location>
</feature>
<evidence type="ECO:0000256" key="6">
    <source>
        <dbReference type="ARBA" id="ARBA00022475"/>
    </source>
</evidence>
<evidence type="ECO:0000256" key="1">
    <source>
        <dbReference type="ARBA" id="ARBA00004251"/>
    </source>
</evidence>
<comment type="similarity">
    <text evidence="2">Belongs to the leguminous lectin family.</text>
</comment>
<feature type="chain" id="PRO_5014573149" description="non-specific serine/threonine protein kinase" evidence="22">
    <location>
        <begin position="31"/>
        <end position="797"/>
    </location>
</feature>
<dbReference type="PROSITE" id="PS00107">
    <property type="entry name" value="PROTEIN_KINASE_ATP"/>
    <property type="match status" value="1"/>
</dbReference>
<dbReference type="Proteomes" id="UP000002051">
    <property type="component" value="Chromosome 4"/>
</dbReference>
<keyword evidence="27" id="KW-1185">Reference proteome</keyword>
<keyword evidence="9 21" id="KW-0812">Transmembrane</keyword>
<dbReference type="GO" id="GO:0002229">
    <property type="term" value="P:defense response to oomycetes"/>
    <property type="evidence" value="ECO:0007669"/>
    <property type="project" value="UniProtKB-ARBA"/>
</dbReference>
<dbReference type="SUPFAM" id="SSF56112">
    <property type="entry name" value="Protein kinase-like (PK-like)"/>
    <property type="match status" value="1"/>
</dbReference>
<evidence type="ECO:0000313" key="27">
    <source>
        <dbReference type="Proteomes" id="UP000002051"/>
    </source>
</evidence>
<evidence type="ECO:0000256" key="10">
    <source>
        <dbReference type="ARBA" id="ARBA00022729"/>
    </source>
</evidence>
<evidence type="ECO:0000256" key="15">
    <source>
        <dbReference type="ARBA" id="ARBA00022989"/>
    </source>
</evidence>
<keyword evidence="14 20" id="KW-0067">ATP-binding</keyword>
<evidence type="ECO:0000259" key="23">
    <source>
        <dbReference type="PROSITE" id="PS01031"/>
    </source>
</evidence>
<evidence type="ECO:0000256" key="8">
    <source>
        <dbReference type="ARBA" id="ARBA00022679"/>
    </source>
</evidence>
<evidence type="ECO:0000256" key="14">
    <source>
        <dbReference type="ARBA" id="ARBA00022840"/>
    </source>
</evidence>
<evidence type="ECO:0000256" key="9">
    <source>
        <dbReference type="ARBA" id="ARBA00022692"/>
    </source>
</evidence>
<dbReference type="PROSITE" id="PS00308">
    <property type="entry name" value="LECTIN_LEGUME_ALPHA"/>
    <property type="match status" value="1"/>
</dbReference>
<comment type="subcellular location">
    <subcellularLocation>
        <location evidence="1">Cell membrane</location>
        <topology evidence="1">Single-pass type I membrane protein</topology>
    </subcellularLocation>
</comment>
<proteinExistence type="inferred from homology"/>
<evidence type="ECO:0000256" key="11">
    <source>
        <dbReference type="ARBA" id="ARBA00022734"/>
    </source>
</evidence>
<evidence type="ECO:0000256" key="5">
    <source>
        <dbReference type="ARBA" id="ARBA00012513"/>
    </source>
</evidence>
<dbReference type="PROSITE" id="PS50011">
    <property type="entry name" value="PROTEIN_KINASE_DOM"/>
    <property type="match status" value="1"/>
</dbReference>
<dbReference type="OMA" id="VCEAWIR"/>
<evidence type="ECO:0000256" key="13">
    <source>
        <dbReference type="ARBA" id="ARBA00022777"/>
    </source>
</evidence>
<comment type="similarity">
    <text evidence="19">Belongs to the small heat shock protein (HSP20) family.</text>
</comment>
<dbReference type="Gene3D" id="3.30.200.20">
    <property type="entry name" value="Phosphorylase Kinase, domain 1"/>
    <property type="match status" value="1"/>
</dbReference>
<evidence type="ECO:0000259" key="24">
    <source>
        <dbReference type="PROSITE" id="PS50011"/>
    </source>
</evidence>
<evidence type="ECO:0000313" key="25">
    <source>
        <dbReference type="EMBL" id="AES90566.1"/>
    </source>
</evidence>
<dbReference type="Pfam" id="PF00139">
    <property type="entry name" value="Lectin_legB"/>
    <property type="match status" value="1"/>
</dbReference>
<organism evidence="25 27">
    <name type="scientific">Medicago truncatula</name>
    <name type="common">Barrel medic</name>
    <name type="synonym">Medicago tribuloides</name>
    <dbReference type="NCBI Taxonomy" id="3880"/>
    <lineage>
        <taxon>Eukaryota</taxon>
        <taxon>Viridiplantae</taxon>
        <taxon>Streptophyta</taxon>
        <taxon>Embryophyta</taxon>
        <taxon>Tracheophyta</taxon>
        <taxon>Spermatophyta</taxon>
        <taxon>Magnoliopsida</taxon>
        <taxon>eudicotyledons</taxon>
        <taxon>Gunneridae</taxon>
        <taxon>Pentapetalae</taxon>
        <taxon>rosids</taxon>
        <taxon>fabids</taxon>
        <taxon>Fabales</taxon>
        <taxon>Fabaceae</taxon>
        <taxon>Papilionoideae</taxon>
        <taxon>50 kb inversion clade</taxon>
        <taxon>NPAAA clade</taxon>
        <taxon>Hologalegina</taxon>
        <taxon>IRL clade</taxon>
        <taxon>Trifolieae</taxon>
        <taxon>Medicago</taxon>
    </lineage>
</organism>
<dbReference type="FunFam" id="3.30.200.20:FF:000168">
    <property type="entry name" value="L-type lectin-domain containing receptor kinase IX.1"/>
    <property type="match status" value="1"/>
</dbReference>
<dbReference type="GO" id="GO:0005886">
    <property type="term" value="C:plasma membrane"/>
    <property type="evidence" value="ECO:0000318"/>
    <property type="project" value="GO_Central"/>
</dbReference>
<dbReference type="InterPro" id="IPR000985">
    <property type="entry name" value="Lectin_LegA_CS"/>
</dbReference>
<evidence type="ECO:0000256" key="12">
    <source>
        <dbReference type="ARBA" id="ARBA00022741"/>
    </source>
</evidence>
<keyword evidence="7" id="KW-0723">Serine/threonine-protein kinase</keyword>
<dbReference type="PANTHER" id="PTHR27007">
    <property type="match status" value="1"/>
</dbReference>
<dbReference type="PROSITE" id="PS01031">
    <property type="entry name" value="SHSP"/>
    <property type="match status" value="1"/>
</dbReference>
<evidence type="ECO:0000256" key="3">
    <source>
        <dbReference type="ARBA" id="ARBA00008536"/>
    </source>
</evidence>
<keyword evidence="15 21" id="KW-1133">Transmembrane helix</keyword>
<dbReference type="InterPro" id="IPR017441">
    <property type="entry name" value="Protein_kinase_ATP_BS"/>
</dbReference>
<name>G7JU32_MEDTR</name>
<keyword evidence="11" id="KW-0430">Lectin</keyword>
<dbReference type="AlphaFoldDB" id="G7JU32"/>
<dbReference type="CDD" id="cd06899">
    <property type="entry name" value="lectin_legume_LecRK_Arcelin_ConA"/>
    <property type="match status" value="1"/>
</dbReference>
<accession>G7JU32</accession>
<keyword evidence="10 22" id="KW-0732">Signal</keyword>
<comment type="similarity">
    <text evidence="4">In the C-terminal section; belongs to the protein kinase superfamily. Ser/Thr protein kinase family.</text>
</comment>
<sequence>MASSCYNHKPHLLAFFHVTLTFLLLVTSRAAPLSFNYEQLGGDKTNTFNISGDVSQDNQVLQLTKYKEHSLGRVTYSKLFHLWDIKTSEVTDFNTRFSFTINTPNKTHHADGMTFYLAHPNFPMSQIYGGGIGLASLVQLSNPDYTKENPFVAVEFDTFVNEWDPNYDHVGIDVNSISTNHATQWFTSMDERGYDAEVSYDSSSNNLTVTFTGYQHNNTIQQHLFYVVNLRDVLPDWVEFGFTSATGTFWEYHTLSSWSFNSSLDFEAKEDGTKTGLVIGLGVGGAVALICVIGLVCLVKWKLKKKGMKDALHFDLAMDSDFERISLPKKFIYEELARSTNNFANEHKIGAGGFGAVYKGFIRDLKHHVAIKKVSKESNQGVKEYASEVKVISQLRHKNLVQLYGWCHKQNDLLLVYEFVENGSLDSYIFKGKGLLIWTVRYNIARGLASALLYLHEECEHCVLHRDIKSSNVMLDSNFNTKLGDFGLARLMNHETESKTTVLAGTYGYLSPEAATRGKASRESDVYSFGVVALEIACGRKAIEPSLSEEHIYLVDWVCELYGNGDLLKAADSRLYGEFNEKEVERLMIVGLWCTHTDHLQRPMIRQVVQVLNFDAPLPNLPLQMNASTYNTSFNSVYSKSKISGFENNQTGTSTSSDSTITGSSQSSTAFEVVSPSAYCTVVYPYSILERTKNLYVNLPFQTPFLSTRVDWKETREAHVFKADLPGMKKVEIEVDRVLQISGERSVEKEDKNNEWHCVELSSGKFMRKFRLAENAKMDQVNEEVKKPGVKTIDISD</sequence>
<dbReference type="FunFam" id="1.10.510.10:FF:000240">
    <property type="entry name" value="Lectin-domain containing receptor kinase A4.3"/>
    <property type="match status" value="1"/>
</dbReference>
<dbReference type="InterPro" id="IPR000719">
    <property type="entry name" value="Prot_kinase_dom"/>
</dbReference>
<dbReference type="InterPro" id="IPR019825">
    <property type="entry name" value="Lectin_legB_Mn/Ca_BS"/>
</dbReference>
<gene>
    <name evidence="25" type="ordered locus">MTR_4g093140</name>
</gene>
<dbReference type="Pfam" id="PF00069">
    <property type="entry name" value="Pkinase"/>
    <property type="match status" value="1"/>
</dbReference>
<feature type="transmembrane region" description="Helical" evidence="21">
    <location>
        <begin position="277"/>
        <end position="299"/>
    </location>
</feature>
<dbReference type="GO" id="GO:0005524">
    <property type="term" value="F:ATP binding"/>
    <property type="evidence" value="ECO:0007669"/>
    <property type="project" value="UniProtKB-UniRule"/>
</dbReference>
<dbReference type="Pfam" id="PF00011">
    <property type="entry name" value="HSP20"/>
    <property type="match status" value="1"/>
</dbReference>
<dbReference type="GO" id="GO:0004674">
    <property type="term" value="F:protein serine/threonine kinase activity"/>
    <property type="evidence" value="ECO:0007669"/>
    <property type="project" value="UniProtKB-KW"/>
</dbReference>
<keyword evidence="12 20" id="KW-0547">Nucleotide-binding</keyword>
<dbReference type="EC" id="2.7.11.1" evidence="5"/>
<dbReference type="HOGENOM" id="CLU_000288_62_6_1"/>
<keyword evidence="6" id="KW-1003">Cell membrane</keyword>
<protein>
    <recommendedName>
        <fullName evidence="5">non-specific serine/threonine protein kinase</fullName>
        <ecNumber evidence="5">2.7.11.1</ecNumber>
    </recommendedName>
</protein>
<keyword evidence="8" id="KW-0808">Transferase</keyword>
<dbReference type="PROSITE" id="PS00108">
    <property type="entry name" value="PROTEIN_KINASE_ST"/>
    <property type="match status" value="1"/>
</dbReference>
<dbReference type="InterPro" id="IPR001220">
    <property type="entry name" value="Legume_lectin_dom"/>
</dbReference>
<evidence type="ECO:0000256" key="4">
    <source>
        <dbReference type="ARBA" id="ARBA00010217"/>
    </source>
</evidence>
<evidence type="ECO:0000256" key="2">
    <source>
        <dbReference type="ARBA" id="ARBA00007606"/>
    </source>
</evidence>
<dbReference type="GO" id="GO:0030246">
    <property type="term" value="F:carbohydrate binding"/>
    <property type="evidence" value="ECO:0007669"/>
    <property type="project" value="UniProtKB-KW"/>
</dbReference>
<evidence type="ECO:0000256" key="17">
    <source>
        <dbReference type="ARBA" id="ARBA00023170"/>
    </source>
</evidence>
<dbReference type="InterPro" id="IPR013320">
    <property type="entry name" value="ConA-like_dom_sf"/>
</dbReference>
<reference evidence="26" key="3">
    <citation type="submission" date="2015-04" db="UniProtKB">
        <authorList>
            <consortium name="EnsemblPlants"/>
        </authorList>
    </citation>
    <scope>IDENTIFICATION</scope>
    <source>
        <strain evidence="26">cv. Jemalong A17</strain>
    </source>
</reference>
<dbReference type="CDD" id="cd06472">
    <property type="entry name" value="ACD_ScHsp26_like"/>
    <property type="match status" value="1"/>
</dbReference>
<feature type="binding site" evidence="20">
    <location>
        <position position="373"/>
    </location>
    <ligand>
        <name>ATP</name>
        <dbReference type="ChEBI" id="CHEBI:30616"/>
    </ligand>
</feature>
<dbReference type="SUPFAM" id="SSF49764">
    <property type="entry name" value="HSP20-like chaperones"/>
    <property type="match status" value="1"/>
</dbReference>
<dbReference type="CDD" id="cd14066">
    <property type="entry name" value="STKc_IRAK"/>
    <property type="match status" value="1"/>
</dbReference>
<dbReference type="Gene3D" id="2.60.40.790">
    <property type="match status" value="1"/>
</dbReference>
<dbReference type="InterPro" id="IPR002068">
    <property type="entry name" value="A-crystallin/Hsp20_dom"/>
</dbReference>
<evidence type="ECO:0000256" key="20">
    <source>
        <dbReference type="PROSITE-ProRule" id="PRU10141"/>
    </source>
</evidence>
<dbReference type="InterPro" id="IPR008271">
    <property type="entry name" value="Ser/Thr_kinase_AS"/>
</dbReference>
<evidence type="ECO:0000256" key="21">
    <source>
        <dbReference type="SAM" id="Phobius"/>
    </source>
</evidence>
<dbReference type="SUPFAM" id="SSF49899">
    <property type="entry name" value="Concanavalin A-like lectins/glucanases"/>
    <property type="match status" value="1"/>
</dbReference>